<name>A0A6D2IS97_9BRAS</name>
<evidence type="ECO:0000313" key="3">
    <source>
        <dbReference type="Proteomes" id="UP000467841"/>
    </source>
</evidence>
<reference evidence="2" key="1">
    <citation type="submission" date="2020-01" db="EMBL/GenBank/DDBJ databases">
        <authorList>
            <person name="Mishra B."/>
        </authorList>
    </citation>
    <scope>NUCLEOTIDE SEQUENCE [LARGE SCALE GENOMIC DNA]</scope>
</reference>
<evidence type="ECO:0000259" key="1">
    <source>
        <dbReference type="Pfam" id="PF12146"/>
    </source>
</evidence>
<dbReference type="AlphaFoldDB" id="A0A6D2IS97"/>
<keyword evidence="3" id="KW-1185">Reference proteome</keyword>
<accession>A0A6D2IS97</accession>
<dbReference type="PANTHER" id="PTHR45763:SF45">
    <property type="entry name" value="ALPHA_BETA-HYDROLASES SUPERFAMILY PROTEIN"/>
    <property type="match status" value="1"/>
</dbReference>
<evidence type="ECO:0000313" key="2">
    <source>
        <dbReference type="EMBL" id="CAA7027896.1"/>
    </source>
</evidence>
<dbReference type="InterPro" id="IPR006462">
    <property type="entry name" value="MS5"/>
</dbReference>
<feature type="domain" description="Serine aminopeptidase S33" evidence="1">
    <location>
        <begin position="30"/>
        <end position="141"/>
    </location>
</feature>
<protein>
    <recommendedName>
        <fullName evidence="1">Serine aminopeptidase S33 domain-containing protein</fullName>
    </recommendedName>
</protein>
<comment type="caution">
    <text evidence="2">The sequence shown here is derived from an EMBL/GenBank/DDBJ whole genome shotgun (WGS) entry which is preliminary data.</text>
</comment>
<dbReference type="Pfam" id="PF12146">
    <property type="entry name" value="Hydrolase_4"/>
    <property type="match status" value="1"/>
</dbReference>
<dbReference type="SUPFAM" id="SSF53474">
    <property type="entry name" value="alpha/beta-Hydrolases"/>
    <property type="match status" value="1"/>
</dbReference>
<organism evidence="2 3">
    <name type="scientific">Microthlaspi erraticum</name>
    <dbReference type="NCBI Taxonomy" id="1685480"/>
    <lineage>
        <taxon>Eukaryota</taxon>
        <taxon>Viridiplantae</taxon>
        <taxon>Streptophyta</taxon>
        <taxon>Embryophyta</taxon>
        <taxon>Tracheophyta</taxon>
        <taxon>Spermatophyta</taxon>
        <taxon>Magnoliopsida</taxon>
        <taxon>eudicotyledons</taxon>
        <taxon>Gunneridae</taxon>
        <taxon>Pentapetalae</taxon>
        <taxon>rosids</taxon>
        <taxon>malvids</taxon>
        <taxon>Brassicales</taxon>
        <taxon>Brassicaceae</taxon>
        <taxon>Coluteocarpeae</taxon>
        <taxon>Microthlaspi</taxon>
    </lineage>
</organism>
<proteinExistence type="predicted"/>
<dbReference type="PANTHER" id="PTHR45763">
    <property type="entry name" value="HYDROLASE, ALPHA/BETA FOLD FAMILY PROTEIN, EXPRESSED-RELATED"/>
    <property type="match status" value="1"/>
</dbReference>
<dbReference type="EMBL" id="CACVBM020001063">
    <property type="protein sequence ID" value="CAA7027896.1"/>
    <property type="molecule type" value="Genomic_DNA"/>
</dbReference>
<sequence length="647" mass="73931">MEKSCATSNRVKLRDGRLLAYREEGVPREEAKYKIIHVHGFGSSKYSEFSASKELVKELGVYILFYDRCGYGESDSNAKRSMKSEVDDIEELADQLEMGPKFYLIGSSMGSYPTWGCLNHIPHRLSGVAFVAPAVNYLWPSIPEKLIKNDYRRVLIKWCLWISKHDHGMLDWWVIQKLFLAAFLVIASIQVYLNSHDNEAHKRTSHITMLNKDKVPERNDLDTLRGDLATCYGQWDFDPADLSISQESCVQIWRGKKENVVPVQLQRWIMEKHPLISYYEIPGGGHKIKDYDGICDLILRALLLGEEQNLGKSIRNCHQRSYPPRFRSTTLPRTKEMSYLVDEIAPILEENAAETRRMLVEYWAHVAKTEGFDLEDMPPVKWPYNNGFYNGGLMASHCDKKTPCSGLVILYARLGLHRYHFLQGKNMQLSFVKKFNYDAGSAASCYYITLVAKDPDECKDQNFQTSVDEDRFGKFDLASYIARPLGTKDPFVGCDHGAVLDDFYLGSLPELPPGNDFSDRNRFYIVKESELQVHDWIRLYLELAVATTDRSTVNHDLSDLKILEVAVETKEDVKPSKERLNAKNAVFYISYKGKPRNGNPANCIAIVRRTFDEREGCLNLVGSRTQYADNGALSQMQGQEIPVSRTV</sequence>
<dbReference type="Gene3D" id="3.40.50.1820">
    <property type="entry name" value="alpha/beta hydrolase"/>
    <property type="match status" value="1"/>
</dbReference>
<dbReference type="Pfam" id="PF04776">
    <property type="entry name" value="protein_MS5"/>
    <property type="match status" value="1"/>
</dbReference>
<dbReference type="InterPro" id="IPR029058">
    <property type="entry name" value="AB_hydrolase_fold"/>
</dbReference>
<dbReference type="InterPro" id="IPR022742">
    <property type="entry name" value="Hydrolase_4"/>
</dbReference>
<gene>
    <name evidence="2" type="ORF">MERR_LOCUS15131</name>
</gene>
<dbReference type="Proteomes" id="UP000467841">
    <property type="component" value="Unassembled WGS sequence"/>
</dbReference>
<dbReference type="OrthoDB" id="294702at2759"/>
<dbReference type="NCBIfam" id="TIGR01572">
    <property type="entry name" value="A_thl_para_3677"/>
    <property type="match status" value="1"/>
</dbReference>